<evidence type="ECO:0000256" key="3">
    <source>
        <dbReference type="ARBA" id="ARBA00022679"/>
    </source>
</evidence>
<feature type="transmembrane region" description="Helical" evidence="4">
    <location>
        <begin position="323"/>
        <end position="348"/>
    </location>
</feature>
<sequence length="357" mass="39947">MRNHLNVAVLIPAHNEQKCIEACLKSVFDQTYRPVQIIVVNDASTDDTHGVVTSLTQAYPHLCLVDNKSGHPLFRSGALNMGLCNIDPSVDIVMALDADSFISNDCIEQVVKSFISDDKLGGVCSIAGLIEPDLRSLKGVKKVISWLLWEIQKIEYGGFDAERTATYDNVLILHGLCSAFRIEAINNTGGYSNDQLLEDYDLTLKIKELGWKAKFNPKIHAFTKPPLTFKGLLKQRFRWMRGGVDILVKHGVNKYTWSDFFNHVVFIALLVGVILIVAPTSSKGTWEFTLNFHPIAIALAAVGYLTSIYKLKFVRDIKFADVLIRLLIIPELLMSIIYFALQISAYVASIAKIKKTW</sequence>
<dbReference type="AlphaFoldDB" id="A0A7X9E720"/>
<dbReference type="InterPro" id="IPR029044">
    <property type="entry name" value="Nucleotide-diphossugar_trans"/>
</dbReference>
<dbReference type="PANTHER" id="PTHR43630">
    <property type="entry name" value="POLY-BETA-1,6-N-ACETYL-D-GLUCOSAMINE SYNTHASE"/>
    <property type="match status" value="1"/>
</dbReference>
<dbReference type="Pfam" id="PF13641">
    <property type="entry name" value="Glyco_tranf_2_3"/>
    <property type="match status" value="1"/>
</dbReference>
<comment type="similarity">
    <text evidence="1">Belongs to the glycosyltransferase 2 family.</text>
</comment>
<keyword evidence="4" id="KW-1133">Transmembrane helix</keyword>
<protein>
    <submittedName>
        <fullName evidence="5">Glycosyltransferase family 2 protein</fullName>
    </submittedName>
</protein>
<organism evidence="5 6">
    <name type="scientific">candidate division WWE3 bacterium</name>
    <dbReference type="NCBI Taxonomy" id="2053526"/>
    <lineage>
        <taxon>Bacteria</taxon>
        <taxon>Katanobacteria</taxon>
    </lineage>
</organism>
<reference evidence="5 6" key="1">
    <citation type="journal article" date="2020" name="Biotechnol. Biofuels">
        <title>New insights from the biogas microbiome by comprehensive genome-resolved metagenomics of nearly 1600 species originating from multiple anaerobic digesters.</title>
        <authorList>
            <person name="Campanaro S."/>
            <person name="Treu L."/>
            <person name="Rodriguez-R L.M."/>
            <person name="Kovalovszki A."/>
            <person name="Ziels R.M."/>
            <person name="Maus I."/>
            <person name="Zhu X."/>
            <person name="Kougias P.G."/>
            <person name="Basile A."/>
            <person name="Luo G."/>
            <person name="Schluter A."/>
            <person name="Konstantinidis K.T."/>
            <person name="Angelidaki I."/>
        </authorList>
    </citation>
    <scope>NUCLEOTIDE SEQUENCE [LARGE SCALE GENOMIC DNA]</scope>
    <source>
        <strain evidence="5">AS27yjCOA_202</strain>
    </source>
</reference>
<comment type="caution">
    <text evidence="5">The sequence shown here is derived from an EMBL/GenBank/DDBJ whole genome shotgun (WGS) entry which is preliminary data.</text>
</comment>
<evidence type="ECO:0000256" key="1">
    <source>
        <dbReference type="ARBA" id="ARBA00006739"/>
    </source>
</evidence>
<dbReference type="SUPFAM" id="SSF53448">
    <property type="entry name" value="Nucleotide-diphospho-sugar transferases"/>
    <property type="match status" value="1"/>
</dbReference>
<dbReference type="Gene3D" id="3.90.550.10">
    <property type="entry name" value="Spore Coat Polysaccharide Biosynthesis Protein SpsA, Chain A"/>
    <property type="match status" value="1"/>
</dbReference>
<gene>
    <name evidence="5" type="ORF">GYA37_02475</name>
</gene>
<proteinExistence type="inferred from homology"/>
<dbReference type="GO" id="GO:0016757">
    <property type="term" value="F:glycosyltransferase activity"/>
    <property type="evidence" value="ECO:0007669"/>
    <property type="project" value="UniProtKB-KW"/>
</dbReference>
<keyword evidence="3 5" id="KW-0808">Transferase</keyword>
<evidence type="ECO:0000313" key="6">
    <source>
        <dbReference type="Proteomes" id="UP000590542"/>
    </source>
</evidence>
<evidence type="ECO:0000256" key="2">
    <source>
        <dbReference type="ARBA" id="ARBA00022676"/>
    </source>
</evidence>
<keyword evidence="4" id="KW-0472">Membrane</keyword>
<dbReference type="Proteomes" id="UP000590542">
    <property type="component" value="Unassembled WGS sequence"/>
</dbReference>
<dbReference type="PANTHER" id="PTHR43630:SF1">
    <property type="entry name" value="POLY-BETA-1,6-N-ACETYL-D-GLUCOSAMINE SYNTHASE"/>
    <property type="match status" value="1"/>
</dbReference>
<feature type="transmembrane region" description="Helical" evidence="4">
    <location>
        <begin position="260"/>
        <end position="280"/>
    </location>
</feature>
<feature type="transmembrane region" description="Helical" evidence="4">
    <location>
        <begin position="292"/>
        <end position="311"/>
    </location>
</feature>
<keyword evidence="4" id="KW-0812">Transmembrane</keyword>
<name>A0A7X9E720_UNCKA</name>
<dbReference type="EMBL" id="JAAZNV010000007">
    <property type="protein sequence ID" value="NMB91690.1"/>
    <property type="molecule type" value="Genomic_DNA"/>
</dbReference>
<accession>A0A7X9E720</accession>
<evidence type="ECO:0000313" key="5">
    <source>
        <dbReference type="EMBL" id="NMB91690.1"/>
    </source>
</evidence>
<dbReference type="CDD" id="cd06423">
    <property type="entry name" value="CESA_like"/>
    <property type="match status" value="1"/>
</dbReference>
<keyword evidence="2" id="KW-0328">Glycosyltransferase</keyword>
<evidence type="ECO:0000256" key="4">
    <source>
        <dbReference type="SAM" id="Phobius"/>
    </source>
</evidence>